<dbReference type="PANTHER" id="PTHR31030">
    <property type="entry name" value="PLASMA MEMBRANE FUSION PROTEIN PRM1"/>
    <property type="match status" value="1"/>
</dbReference>
<dbReference type="RefSeq" id="XP_047757344.1">
    <property type="nucleotide sequence ID" value="XM_047901046.1"/>
</dbReference>
<feature type="region of interest" description="Disordered" evidence="11">
    <location>
        <begin position="1"/>
        <end position="23"/>
    </location>
</feature>
<name>A0A9Q8L8T9_PASFU</name>
<evidence type="ECO:0000256" key="10">
    <source>
        <dbReference type="RuleBase" id="RU366035"/>
    </source>
</evidence>
<keyword evidence="5 10" id="KW-0812">Transmembrane</keyword>
<keyword evidence="7 10" id="KW-1133">Transmembrane helix</keyword>
<dbReference type="InterPro" id="IPR026777">
    <property type="entry name" value="PRM1"/>
</dbReference>
<evidence type="ECO:0000256" key="6">
    <source>
        <dbReference type="ARBA" id="ARBA00022971"/>
    </source>
</evidence>
<dbReference type="GO" id="GO:0005886">
    <property type="term" value="C:plasma membrane"/>
    <property type="evidence" value="ECO:0007669"/>
    <property type="project" value="UniProtKB-SubCell"/>
</dbReference>
<evidence type="ECO:0000256" key="2">
    <source>
        <dbReference type="ARBA" id="ARBA00004651"/>
    </source>
</evidence>
<dbReference type="Proteomes" id="UP000756132">
    <property type="component" value="Chromosome 1"/>
</dbReference>
<keyword evidence="13" id="KW-1185">Reference proteome</keyword>
<feature type="compositionally biased region" description="Polar residues" evidence="11">
    <location>
        <begin position="1"/>
        <end position="11"/>
    </location>
</feature>
<feature type="transmembrane region" description="Helical" evidence="10">
    <location>
        <begin position="621"/>
        <end position="640"/>
    </location>
</feature>
<dbReference type="EMBL" id="CP090163">
    <property type="protein sequence ID" value="UJO12978.1"/>
    <property type="molecule type" value="Genomic_DNA"/>
</dbReference>
<dbReference type="GO" id="GO:0043332">
    <property type="term" value="C:mating projection tip"/>
    <property type="evidence" value="ECO:0007669"/>
    <property type="project" value="UniProtKB-UniRule"/>
</dbReference>
<comment type="function">
    <text evidence="1 10">Involved in cell fusion during mating by stabilizing the plasma membrane fusion event.</text>
</comment>
<evidence type="ECO:0000256" key="3">
    <source>
        <dbReference type="ARBA" id="ARBA00010780"/>
    </source>
</evidence>
<dbReference type="GeneID" id="71981776"/>
<dbReference type="OrthoDB" id="5356111at2759"/>
<comment type="subcellular location">
    <subcellularLocation>
        <location evidence="2 10">Cell membrane</location>
        <topology evidence="2 10">Multi-pass membrane protein</topology>
    </subcellularLocation>
</comment>
<sequence length="780" mass="84838">MAPSENQQQTPNPAPPSLSAGGHETRDYCAAQVATRPTSQNEPYLTPYLGLRASLSQTWINRWTILLLLVLIRALFAIASIDDNLGSARKQALSACTSVENMGSAMASMPHYMSQGVNELSARGIEKAISGLMQMLVLSLTGVEEIVVFVINLMTSTYVCLLTLAIRGGLHIAIDVAEKVGDFLNTTAKDIGDDLGDIASKFQDAMNGFLSGVDSIADVLTGKDDDKAPTIDLTDAIDKLNNLELPSGYDQGLQDLNNSIPTFAQVQNLTNQAIRFPFEEVKKLLNESLPKYSMNGSIFPVPPKEQLSFCSDNDAIDGFFDDLISIERKWKTIFLGVFVALATLVMFPMAWREYHRWNKVQERAHLVKNDAFDAMDAVYLVSRPHTSGFGLWISRIFSSERRRNLVRWTVAYATTPAALFVLSLAVAGLLGCACQYTLLKALEKEVPALKDQVVDFADKVVNSVSNASEQWAIGTNRIISDTSTSINDDVFGWVNISTNAVNNTLNVFVDTMMDGLDDAFGGTVLYDPIKEVLDCLVFLKIAGIQKGLNWVSENARIDIPLLPNDTLSLGTAQKLSGSSTDLLATGSDGAAADAIESIVAHVIQAFASGIRQEAIISTCLLLVWVVLVLGGIARAVYLLFRGGDGGLYPAPVPTGRQDKYELEQYPKHGQVNPPAEQGNNTANKWQDQQYTLTPNPLPTFEDSGATSSTARIGLTSQNEKIGIVGGQHVNDAIRRPTPNHVRASSHGDYAVTSPIRQTNPFLSTYEAKNPTRNPFVDPGR</sequence>
<dbReference type="PANTHER" id="PTHR31030:SF1">
    <property type="entry name" value="PLASMA MEMBRANE FUSION PROTEIN PRM1"/>
    <property type="match status" value="1"/>
</dbReference>
<reference evidence="12" key="1">
    <citation type="submission" date="2021-12" db="EMBL/GenBank/DDBJ databases">
        <authorList>
            <person name="Zaccaron A."/>
            <person name="Stergiopoulos I."/>
        </authorList>
    </citation>
    <scope>NUCLEOTIDE SEQUENCE</scope>
    <source>
        <strain evidence="12">Race5_Kim</strain>
    </source>
</reference>
<feature type="transmembrane region" description="Helical" evidence="10">
    <location>
        <begin position="333"/>
        <end position="351"/>
    </location>
</feature>
<evidence type="ECO:0000256" key="8">
    <source>
        <dbReference type="ARBA" id="ARBA00023136"/>
    </source>
</evidence>
<feature type="transmembrane region" description="Helical" evidence="10">
    <location>
        <begin position="63"/>
        <end position="81"/>
    </location>
</feature>
<evidence type="ECO:0000313" key="13">
    <source>
        <dbReference type="Proteomes" id="UP000756132"/>
    </source>
</evidence>
<organism evidence="12 13">
    <name type="scientific">Passalora fulva</name>
    <name type="common">Tomato leaf mold</name>
    <name type="synonym">Cladosporium fulvum</name>
    <dbReference type="NCBI Taxonomy" id="5499"/>
    <lineage>
        <taxon>Eukaryota</taxon>
        <taxon>Fungi</taxon>
        <taxon>Dikarya</taxon>
        <taxon>Ascomycota</taxon>
        <taxon>Pezizomycotina</taxon>
        <taxon>Dothideomycetes</taxon>
        <taxon>Dothideomycetidae</taxon>
        <taxon>Mycosphaerellales</taxon>
        <taxon>Mycosphaerellaceae</taxon>
        <taxon>Fulvia</taxon>
    </lineage>
</organism>
<gene>
    <name evidence="12" type="ORF">CLAFUR5_01898</name>
</gene>
<keyword evidence="4 10" id="KW-1003">Cell membrane</keyword>
<dbReference type="KEGG" id="ffu:CLAFUR5_01898"/>
<feature type="transmembrane region" description="Helical" evidence="10">
    <location>
        <begin position="409"/>
        <end position="430"/>
    </location>
</feature>
<accession>A0A9Q8L8T9</accession>
<feature type="transmembrane region" description="Helical" evidence="10">
    <location>
        <begin position="146"/>
        <end position="166"/>
    </location>
</feature>
<keyword evidence="6 10" id="KW-0184">Conjugation</keyword>
<dbReference type="GO" id="GO:0032220">
    <property type="term" value="P:plasma membrane fusion involved in cytogamy"/>
    <property type="evidence" value="ECO:0007669"/>
    <property type="project" value="TreeGrafter"/>
</dbReference>
<evidence type="ECO:0000256" key="1">
    <source>
        <dbReference type="ARBA" id="ARBA00002512"/>
    </source>
</evidence>
<reference evidence="12" key="2">
    <citation type="journal article" date="2022" name="Microb. Genom.">
        <title>A chromosome-scale genome assembly of the tomato pathogen Cladosporium fulvum reveals a compartmentalized genome architecture and the presence of a dispensable chromosome.</title>
        <authorList>
            <person name="Zaccaron A.Z."/>
            <person name="Chen L.H."/>
            <person name="Samaras A."/>
            <person name="Stergiopoulos I."/>
        </authorList>
    </citation>
    <scope>NUCLEOTIDE SEQUENCE</scope>
    <source>
        <strain evidence="12">Race5_Kim</strain>
    </source>
</reference>
<dbReference type="OMA" id="NVFGWVN"/>
<evidence type="ECO:0000313" key="12">
    <source>
        <dbReference type="EMBL" id="UJO12978.1"/>
    </source>
</evidence>
<evidence type="ECO:0000256" key="11">
    <source>
        <dbReference type="SAM" id="MobiDB-lite"/>
    </source>
</evidence>
<evidence type="ECO:0000256" key="4">
    <source>
        <dbReference type="ARBA" id="ARBA00022475"/>
    </source>
</evidence>
<evidence type="ECO:0000256" key="5">
    <source>
        <dbReference type="ARBA" id="ARBA00022692"/>
    </source>
</evidence>
<protein>
    <recommendedName>
        <fullName evidence="10">Plasma membrane fusion protein PRM1</fullName>
    </recommendedName>
</protein>
<evidence type="ECO:0000256" key="9">
    <source>
        <dbReference type="ARBA" id="ARBA00023180"/>
    </source>
</evidence>
<dbReference type="AlphaFoldDB" id="A0A9Q8L8T9"/>
<keyword evidence="9" id="KW-0325">Glycoprotein</keyword>
<proteinExistence type="inferred from homology"/>
<comment type="similarity">
    <text evidence="3 10">Belongs to the PRM1 family.</text>
</comment>
<evidence type="ECO:0000256" key="7">
    <source>
        <dbReference type="ARBA" id="ARBA00022989"/>
    </source>
</evidence>
<keyword evidence="8 10" id="KW-0472">Membrane</keyword>